<evidence type="ECO:0000256" key="1">
    <source>
        <dbReference type="SAM" id="Phobius"/>
    </source>
</evidence>
<keyword evidence="1" id="KW-0472">Membrane</keyword>
<reference evidence="2" key="2">
    <citation type="journal article" date="2015" name="Data Brief">
        <title>Shoot transcriptome of the giant reed, Arundo donax.</title>
        <authorList>
            <person name="Barrero R.A."/>
            <person name="Guerrero F.D."/>
            <person name="Moolhuijzen P."/>
            <person name="Goolsby J.A."/>
            <person name="Tidwell J."/>
            <person name="Bellgard S.E."/>
            <person name="Bellgard M.I."/>
        </authorList>
    </citation>
    <scope>NUCLEOTIDE SEQUENCE</scope>
    <source>
        <tissue evidence="2">Shoot tissue taken approximately 20 cm above the soil surface</tissue>
    </source>
</reference>
<reference evidence="2" key="1">
    <citation type="submission" date="2014-09" db="EMBL/GenBank/DDBJ databases">
        <authorList>
            <person name="Magalhaes I.L.F."/>
            <person name="Oliveira U."/>
            <person name="Santos F.R."/>
            <person name="Vidigal T.H.D.A."/>
            <person name="Brescovit A.D."/>
            <person name="Santos A.J."/>
        </authorList>
    </citation>
    <scope>NUCLEOTIDE SEQUENCE</scope>
    <source>
        <tissue evidence="2">Shoot tissue taken approximately 20 cm above the soil surface</tissue>
    </source>
</reference>
<name>A0A0A8ZRP9_ARUDO</name>
<feature type="transmembrane region" description="Helical" evidence="1">
    <location>
        <begin position="21"/>
        <end position="45"/>
    </location>
</feature>
<dbReference type="EMBL" id="GBRH01258455">
    <property type="protein sequence ID" value="JAD39440.1"/>
    <property type="molecule type" value="Transcribed_RNA"/>
</dbReference>
<dbReference type="AlphaFoldDB" id="A0A0A8ZRP9"/>
<keyword evidence="1" id="KW-0812">Transmembrane</keyword>
<keyword evidence="1" id="KW-1133">Transmembrane helix</keyword>
<organism evidence="2">
    <name type="scientific">Arundo donax</name>
    <name type="common">Giant reed</name>
    <name type="synonym">Donax arundinaceus</name>
    <dbReference type="NCBI Taxonomy" id="35708"/>
    <lineage>
        <taxon>Eukaryota</taxon>
        <taxon>Viridiplantae</taxon>
        <taxon>Streptophyta</taxon>
        <taxon>Embryophyta</taxon>
        <taxon>Tracheophyta</taxon>
        <taxon>Spermatophyta</taxon>
        <taxon>Magnoliopsida</taxon>
        <taxon>Liliopsida</taxon>
        <taxon>Poales</taxon>
        <taxon>Poaceae</taxon>
        <taxon>PACMAD clade</taxon>
        <taxon>Arundinoideae</taxon>
        <taxon>Arundineae</taxon>
        <taxon>Arundo</taxon>
    </lineage>
</organism>
<protein>
    <submittedName>
        <fullName evidence="2">Uncharacterized protein</fullName>
    </submittedName>
</protein>
<sequence>MCTARSVRVHASSGWAALIKVIYRIGANCSCIWMFLFDPLSVYLLCL</sequence>
<evidence type="ECO:0000313" key="2">
    <source>
        <dbReference type="EMBL" id="JAD39440.1"/>
    </source>
</evidence>
<accession>A0A0A8ZRP9</accession>
<proteinExistence type="predicted"/>